<name>A0A1A8TH61_9GAMM</name>
<reference evidence="6 7" key="1">
    <citation type="submission" date="2016-06" db="EMBL/GenBank/DDBJ databases">
        <authorList>
            <person name="Kjaerup R.B."/>
            <person name="Dalgaard T.S."/>
            <person name="Juul-Madsen H.R."/>
        </authorList>
    </citation>
    <scope>NUCLEOTIDE SEQUENCE [LARGE SCALE GENOMIC DNA]</scope>
    <source>
        <strain evidence="6 7">CECT 8886</strain>
    </source>
</reference>
<comment type="similarity">
    <text evidence="5">Belongs to the YciB family.</text>
</comment>
<dbReference type="InterPro" id="IPR006008">
    <property type="entry name" value="YciB"/>
</dbReference>
<dbReference type="OrthoDB" id="9788219at2"/>
<feature type="transmembrane region" description="Helical" evidence="5">
    <location>
        <begin position="81"/>
        <end position="98"/>
    </location>
</feature>
<comment type="subcellular location">
    <subcellularLocation>
        <location evidence="5">Cell inner membrane</location>
        <topology evidence="5">Multi-pass membrane protein</topology>
    </subcellularLocation>
</comment>
<evidence type="ECO:0000256" key="5">
    <source>
        <dbReference type="HAMAP-Rule" id="MF_00189"/>
    </source>
</evidence>
<dbReference type="RefSeq" id="WP_067017006.1">
    <property type="nucleotide sequence ID" value="NZ_FLOB01000005.1"/>
</dbReference>
<keyword evidence="3 5" id="KW-1133">Transmembrane helix</keyword>
<dbReference type="NCBIfam" id="NF001325">
    <property type="entry name" value="PRK00259.1-3"/>
    <property type="match status" value="1"/>
</dbReference>
<feature type="transmembrane region" description="Helical" evidence="5">
    <location>
        <begin position="20"/>
        <end position="40"/>
    </location>
</feature>
<dbReference type="HAMAP" id="MF_00189">
    <property type="entry name" value="YciB"/>
    <property type="match status" value="1"/>
</dbReference>
<dbReference type="GO" id="GO:0005886">
    <property type="term" value="C:plasma membrane"/>
    <property type="evidence" value="ECO:0007669"/>
    <property type="project" value="UniProtKB-SubCell"/>
</dbReference>
<evidence type="ECO:0000313" key="7">
    <source>
        <dbReference type="Proteomes" id="UP000092544"/>
    </source>
</evidence>
<dbReference type="PANTHER" id="PTHR36917">
    <property type="entry name" value="INTRACELLULAR SEPTATION PROTEIN A-RELATED"/>
    <property type="match status" value="1"/>
</dbReference>
<keyword evidence="4 5" id="KW-0472">Membrane</keyword>
<keyword evidence="7" id="KW-1185">Reference proteome</keyword>
<keyword evidence="2 5" id="KW-0812">Transmembrane</keyword>
<gene>
    <name evidence="5 6" type="primary">yciB</name>
    <name evidence="6" type="ORF">MSP8886_02577</name>
</gene>
<sequence length="178" mass="20314">MKLLFDFLPIVVFFVVYKMTGNIILATAILIPASILQVGYNWFRHKTVEKMHLVSLALVILLGGATVLFNNSEFIKWKPTVVNWLFALAFLGSQFIGDKNIIQRIMGDKIDLPFKVWRTLNLAWVGFFILSGAVNIYVAFSFSEDIWVDFKLFGLLGMTVVFIILQGIYLSSHMQNKE</sequence>
<organism evidence="6 7">
    <name type="scientific">Marinomonas spartinae</name>
    <dbReference type="NCBI Taxonomy" id="1792290"/>
    <lineage>
        <taxon>Bacteria</taxon>
        <taxon>Pseudomonadati</taxon>
        <taxon>Pseudomonadota</taxon>
        <taxon>Gammaproteobacteria</taxon>
        <taxon>Oceanospirillales</taxon>
        <taxon>Oceanospirillaceae</taxon>
        <taxon>Marinomonas</taxon>
    </lineage>
</organism>
<dbReference type="NCBIfam" id="TIGR00997">
    <property type="entry name" value="ispZ"/>
    <property type="match status" value="1"/>
</dbReference>
<keyword evidence="5" id="KW-0997">Cell inner membrane</keyword>
<evidence type="ECO:0000256" key="2">
    <source>
        <dbReference type="ARBA" id="ARBA00022692"/>
    </source>
</evidence>
<evidence type="ECO:0000256" key="3">
    <source>
        <dbReference type="ARBA" id="ARBA00022989"/>
    </source>
</evidence>
<proteinExistence type="inferred from homology"/>
<keyword evidence="1 5" id="KW-1003">Cell membrane</keyword>
<dbReference type="EMBL" id="FLOB01000005">
    <property type="protein sequence ID" value="SBS32869.1"/>
    <property type="molecule type" value="Genomic_DNA"/>
</dbReference>
<feature type="transmembrane region" description="Helical" evidence="5">
    <location>
        <begin position="119"/>
        <end position="140"/>
    </location>
</feature>
<dbReference type="PANTHER" id="PTHR36917:SF1">
    <property type="entry name" value="INNER MEMBRANE-SPANNING PROTEIN YCIB"/>
    <property type="match status" value="1"/>
</dbReference>
<evidence type="ECO:0000313" key="6">
    <source>
        <dbReference type="EMBL" id="SBS32869.1"/>
    </source>
</evidence>
<dbReference type="Pfam" id="PF04279">
    <property type="entry name" value="IspA"/>
    <property type="match status" value="1"/>
</dbReference>
<evidence type="ECO:0000256" key="4">
    <source>
        <dbReference type="ARBA" id="ARBA00023136"/>
    </source>
</evidence>
<dbReference type="NCBIfam" id="NF001324">
    <property type="entry name" value="PRK00259.1-2"/>
    <property type="match status" value="1"/>
</dbReference>
<dbReference type="STRING" id="1792290.MSP8886_02577"/>
<feature type="transmembrane region" description="Helical" evidence="5">
    <location>
        <begin position="52"/>
        <end position="69"/>
    </location>
</feature>
<protein>
    <recommendedName>
        <fullName evidence="5">Inner membrane-spanning protein YciB</fullName>
    </recommendedName>
</protein>
<feature type="transmembrane region" description="Helical" evidence="5">
    <location>
        <begin position="152"/>
        <end position="170"/>
    </location>
</feature>
<comment type="function">
    <text evidence="5">Plays a role in cell envelope biogenesis, maintenance of cell envelope integrity and membrane homeostasis.</text>
</comment>
<evidence type="ECO:0000256" key="1">
    <source>
        <dbReference type="ARBA" id="ARBA00022475"/>
    </source>
</evidence>
<dbReference type="Proteomes" id="UP000092544">
    <property type="component" value="Unassembled WGS sequence"/>
</dbReference>
<dbReference type="AlphaFoldDB" id="A0A1A8TH61"/>
<accession>A0A1A8TH61</accession>